<dbReference type="GO" id="GO:0016887">
    <property type="term" value="F:ATP hydrolysis activity"/>
    <property type="evidence" value="ECO:0007669"/>
    <property type="project" value="InterPro"/>
</dbReference>
<evidence type="ECO:0000256" key="1">
    <source>
        <dbReference type="ARBA" id="ARBA00022448"/>
    </source>
</evidence>
<dbReference type="KEGG" id="kro:BVG79_01644"/>
<dbReference type="NCBIfam" id="NF010068">
    <property type="entry name" value="PRK13548.1"/>
    <property type="match status" value="1"/>
</dbReference>
<evidence type="ECO:0000256" key="2">
    <source>
        <dbReference type="ARBA" id="ARBA00022741"/>
    </source>
</evidence>
<keyword evidence="7" id="KW-0378">Hydrolase</keyword>
<dbReference type="RefSeq" id="WP_085786444.1">
    <property type="nucleotide sequence ID" value="NZ_CP019937.1"/>
</dbReference>
<evidence type="ECO:0000259" key="6">
    <source>
        <dbReference type="PROSITE" id="PS50893"/>
    </source>
</evidence>
<keyword evidence="3 7" id="KW-0067">ATP-binding</keyword>
<dbReference type="PANTHER" id="PTHR42794:SF1">
    <property type="entry name" value="HEMIN IMPORT ATP-BINDING PROTEIN HMUV"/>
    <property type="match status" value="1"/>
</dbReference>
<dbReference type="AlphaFoldDB" id="A0A1W6P0F6"/>
<evidence type="ECO:0000256" key="4">
    <source>
        <dbReference type="ARBA" id="ARBA00022967"/>
    </source>
</evidence>
<dbReference type="SUPFAM" id="SSF52540">
    <property type="entry name" value="P-loop containing nucleoside triphosphate hydrolases"/>
    <property type="match status" value="1"/>
</dbReference>
<dbReference type="InterPro" id="IPR027417">
    <property type="entry name" value="P-loop_NTPase"/>
</dbReference>
<feature type="domain" description="ABC transporter" evidence="6">
    <location>
        <begin position="3"/>
        <end position="239"/>
    </location>
</feature>
<dbReference type="Pfam" id="PF00005">
    <property type="entry name" value="ABC_tran"/>
    <property type="match status" value="1"/>
</dbReference>
<evidence type="ECO:0000256" key="5">
    <source>
        <dbReference type="ARBA" id="ARBA00037066"/>
    </source>
</evidence>
<dbReference type="EMBL" id="CP019937">
    <property type="protein sequence ID" value="ARO14988.1"/>
    <property type="molecule type" value="Genomic_DNA"/>
</dbReference>
<dbReference type="PANTHER" id="PTHR42794">
    <property type="entry name" value="HEMIN IMPORT ATP-BINDING PROTEIN HMUV"/>
    <property type="match status" value="1"/>
</dbReference>
<dbReference type="InterPro" id="IPR003439">
    <property type="entry name" value="ABC_transporter-like_ATP-bd"/>
</dbReference>
<proteinExistence type="predicted"/>
<dbReference type="EC" id="3.6.3.34" evidence="7"/>
<dbReference type="CDD" id="cd03214">
    <property type="entry name" value="ABC_Iron-Siderophores_B12_Hemin"/>
    <property type="match status" value="1"/>
</dbReference>
<dbReference type="InterPro" id="IPR003593">
    <property type="entry name" value="AAA+_ATPase"/>
</dbReference>
<dbReference type="Proteomes" id="UP000242447">
    <property type="component" value="Chromosome"/>
</dbReference>
<dbReference type="SMART" id="SM00382">
    <property type="entry name" value="AAA"/>
    <property type="match status" value="1"/>
</dbReference>
<sequence length="263" mass="27695">MSLIATNVRVRLGRKQILDGVDFAAEGGQVTAIVGPNGSGKTTLLKALTGEEGNGAGITLNGRAVDTLKAWQVAAMRAVMPQASSLAFPFTAIEVVRLGLQAGVHAADRTLPRRALDRVGLGSKAEQHYQQMSGGEQARVHLARALCQVWEPTAHGQPSWLFLDEPVSALDIGHQLQVMEITRQFAQAGGGVVAVMHDLNLTALYADRVVLMRDGCILASGPVETVMTSENLSAAYGCALRVNHAPTTGHTFLLPHAAGAHAA</sequence>
<keyword evidence="8" id="KW-1185">Reference proteome</keyword>
<name>A0A1W6P0F6_9RHOB</name>
<comment type="function">
    <text evidence="5">Part of the ABC transporter complex HmuTUV involved in hemin import. Responsible for energy coupling to the transport system.</text>
</comment>
<dbReference type="PROSITE" id="PS50893">
    <property type="entry name" value="ABC_TRANSPORTER_2"/>
    <property type="match status" value="1"/>
</dbReference>
<keyword evidence="4" id="KW-1278">Translocase</keyword>
<gene>
    <name evidence="7" type="primary">fhuC</name>
    <name evidence="7" type="ORF">BVG79_01644</name>
</gene>
<organism evidence="7 8">
    <name type="scientific">Ketogulonicigenium robustum</name>
    <dbReference type="NCBI Taxonomy" id="92947"/>
    <lineage>
        <taxon>Bacteria</taxon>
        <taxon>Pseudomonadati</taxon>
        <taxon>Pseudomonadota</taxon>
        <taxon>Alphaproteobacteria</taxon>
        <taxon>Rhodobacterales</taxon>
        <taxon>Roseobacteraceae</taxon>
        <taxon>Ketogulonicigenium</taxon>
    </lineage>
</organism>
<accession>A0A1W6P0F6</accession>
<protein>
    <submittedName>
        <fullName evidence="7">Iron complex transport system ATP-binding protein</fullName>
        <ecNumber evidence="7">3.6.3.34</ecNumber>
    </submittedName>
</protein>
<keyword evidence="1" id="KW-0813">Transport</keyword>
<reference evidence="7 8" key="1">
    <citation type="submission" date="2017-02" db="EMBL/GenBank/DDBJ databases">
        <title>Ketogulonicigenium robustum SPU B003 Genome sequencing and assembly.</title>
        <authorList>
            <person name="Li Y."/>
            <person name="Liu L."/>
            <person name="Wang C."/>
            <person name="Zhang M."/>
            <person name="Zhang T."/>
            <person name="Zhang Y."/>
        </authorList>
    </citation>
    <scope>NUCLEOTIDE SEQUENCE [LARGE SCALE GENOMIC DNA]</scope>
    <source>
        <strain evidence="7 8">SPU_B003</strain>
    </source>
</reference>
<dbReference type="GO" id="GO:0005524">
    <property type="term" value="F:ATP binding"/>
    <property type="evidence" value="ECO:0007669"/>
    <property type="project" value="UniProtKB-KW"/>
</dbReference>
<keyword evidence="2" id="KW-0547">Nucleotide-binding</keyword>
<evidence type="ECO:0000313" key="8">
    <source>
        <dbReference type="Proteomes" id="UP000242447"/>
    </source>
</evidence>
<evidence type="ECO:0000256" key="3">
    <source>
        <dbReference type="ARBA" id="ARBA00022840"/>
    </source>
</evidence>
<evidence type="ECO:0000313" key="7">
    <source>
        <dbReference type="EMBL" id="ARO14988.1"/>
    </source>
</evidence>
<dbReference type="STRING" id="92947.BVG79_01644"/>
<dbReference type="OrthoDB" id="9805601at2"/>
<dbReference type="Gene3D" id="3.40.50.300">
    <property type="entry name" value="P-loop containing nucleotide triphosphate hydrolases"/>
    <property type="match status" value="1"/>
</dbReference>